<dbReference type="SUPFAM" id="SSF48239">
    <property type="entry name" value="Terpenoid cyclases/Protein prenyltransferases"/>
    <property type="match status" value="1"/>
</dbReference>
<dbReference type="Gene3D" id="1.50.10.20">
    <property type="match status" value="2"/>
</dbReference>
<dbReference type="AlphaFoldDB" id="M5TU96"/>
<name>M5TU96_9BACT</name>
<proteinExistence type="predicted"/>
<evidence type="ECO:0000313" key="2">
    <source>
        <dbReference type="Proteomes" id="UP000011885"/>
    </source>
</evidence>
<dbReference type="PATRIC" id="fig|1263870.3.peg.6304"/>
<keyword evidence="2" id="KW-1185">Reference proteome</keyword>
<accession>M5TU96</accession>
<dbReference type="Proteomes" id="UP000011885">
    <property type="component" value="Unassembled WGS sequence"/>
</dbReference>
<organism evidence="1 2">
    <name type="scientific">Rhodopirellula sallentina SM41</name>
    <dbReference type="NCBI Taxonomy" id="1263870"/>
    <lineage>
        <taxon>Bacteria</taxon>
        <taxon>Pseudomonadati</taxon>
        <taxon>Planctomycetota</taxon>
        <taxon>Planctomycetia</taxon>
        <taxon>Pirellulales</taxon>
        <taxon>Pirellulaceae</taxon>
        <taxon>Rhodopirellula</taxon>
    </lineage>
</organism>
<dbReference type="InterPro" id="IPR008930">
    <property type="entry name" value="Terpenoid_cyclase/PrenylTrfase"/>
</dbReference>
<dbReference type="EMBL" id="ANOH01000413">
    <property type="protein sequence ID" value="EMI52634.1"/>
    <property type="molecule type" value="Genomic_DNA"/>
</dbReference>
<sequence>MASLVAIERAMRSRAAAQDLQGIYLPDAVDRAVQRGVDSLLRFQNEDGSITDRRHATAMTSLAIMALASVGVVSGEDSPRGRAMERAIEYVLHPRNQTDGYFGRRDGSRMYGHGIATLMLTEVLGMGSSIAQNGRIHDALDPAIKLILKSQTVNKPKSLQGGWRYTPDARDSDLSVSVWQVMALRSAKNDGLDVPSDAIDRAVAYLVNSYTTPLDDRGIPEEPVGGFAYTPGTRRPSFSMTAAGLLAMQTCGRYESPLVSGAAKWLLEHPPKTQDRFFFYGMYYYAQGMHQVGGEAAETANRLTTELLLRLQSRAGHWLNAEGEEHNIGIVYATTLAVLSLSVRYHYLPIYQR</sequence>
<reference evidence="1 2" key="1">
    <citation type="journal article" date="2013" name="Mar. Genomics">
        <title>Expression of sulfatases in Rhodopirellula baltica and the diversity of sulfatases in the genus Rhodopirellula.</title>
        <authorList>
            <person name="Wegner C.E."/>
            <person name="Richter-Heitmann T."/>
            <person name="Klindworth A."/>
            <person name="Klockow C."/>
            <person name="Richter M."/>
            <person name="Achstetter T."/>
            <person name="Glockner F.O."/>
            <person name="Harder J."/>
        </authorList>
    </citation>
    <scope>NUCLEOTIDE SEQUENCE [LARGE SCALE GENOMIC DNA]</scope>
    <source>
        <strain evidence="1 2">SM41</strain>
    </source>
</reference>
<comment type="caution">
    <text evidence="1">The sequence shown here is derived from an EMBL/GenBank/DDBJ whole genome shotgun (WGS) entry which is preliminary data.</text>
</comment>
<evidence type="ECO:0000313" key="1">
    <source>
        <dbReference type="EMBL" id="EMI52634.1"/>
    </source>
</evidence>
<protein>
    <submittedName>
        <fullName evidence="1">Uncharacterized protein</fullName>
    </submittedName>
</protein>
<gene>
    <name evidence="1" type="ORF">RSSM_05945</name>
</gene>